<dbReference type="PANTHER" id="PTHR13715:SF99">
    <property type="entry name" value="INOSITOL 1,4,5-TRISPHOSPHATE RECEPTOR-LIKE PROTEIN A"/>
    <property type="match status" value="1"/>
</dbReference>
<sequence length="234" mass="26912">MGEYLCVGDQIALYSVETEGYAYSVQSSSVHSGLYIYQNQDREKPTKIPNPHAVVFEVCIQNRYKLNKKLRKLSAPTTSQGNLLEVNEKGAILHQAKLAAQAEDADNAAEQKRQMGKRVRYGEIVQLKHVLTSKYVHMCTSQTSQRDKNNMMIMLHNYNAKNAQFRILPQYKVKSEGEVQRKEIHDPSSLQYDESRYRGYTTVLPVVYRCNAPLNSRPRQYQKGIKMAKIYNKT</sequence>
<dbReference type="PANTHER" id="PTHR13715">
    <property type="entry name" value="RYANODINE RECEPTOR AND IP3 RECEPTOR"/>
    <property type="match status" value="1"/>
</dbReference>
<dbReference type="InterPro" id="IPR015925">
    <property type="entry name" value="Ryanodine_IP3_receptor"/>
</dbReference>
<dbReference type="OrthoDB" id="300855at2759"/>
<dbReference type="EMBL" id="CAJPWZ010001763">
    <property type="protein sequence ID" value="CAG2222643.1"/>
    <property type="molecule type" value="Genomic_DNA"/>
</dbReference>
<reference evidence="3" key="1">
    <citation type="submission" date="2021-03" db="EMBL/GenBank/DDBJ databases">
        <authorList>
            <person name="Bekaert M."/>
        </authorList>
    </citation>
    <scope>NUCLEOTIDE SEQUENCE</scope>
</reference>
<dbReference type="SUPFAM" id="SSF82109">
    <property type="entry name" value="MIR domain"/>
    <property type="match status" value="1"/>
</dbReference>
<dbReference type="Gene3D" id="2.80.10.50">
    <property type="match status" value="1"/>
</dbReference>
<accession>A0A8S3SPB8</accession>
<evidence type="ECO:0000256" key="1">
    <source>
        <dbReference type="ARBA" id="ARBA00022737"/>
    </source>
</evidence>
<proteinExistence type="predicted"/>
<dbReference type="InterPro" id="IPR014821">
    <property type="entry name" value="Ins145_P3_rcpt"/>
</dbReference>
<dbReference type="AlphaFoldDB" id="A0A8S3SPB8"/>
<dbReference type="Proteomes" id="UP000683360">
    <property type="component" value="Unassembled WGS sequence"/>
</dbReference>
<organism evidence="3 4">
    <name type="scientific">Mytilus edulis</name>
    <name type="common">Blue mussel</name>
    <dbReference type="NCBI Taxonomy" id="6550"/>
    <lineage>
        <taxon>Eukaryota</taxon>
        <taxon>Metazoa</taxon>
        <taxon>Spiralia</taxon>
        <taxon>Lophotrochozoa</taxon>
        <taxon>Mollusca</taxon>
        <taxon>Bivalvia</taxon>
        <taxon>Autobranchia</taxon>
        <taxon>Pteriomorphia</taxon>
        <taxon>Mytilida</taxon>
        <taxon>Mytiloidea</taxon>
        <taxon>Mytilidae</taxon>
        <taxon>Mytilinae</taxon>
        <taxon>Mytilus</taxon>
    </lineage>
</organism>
<evidence type="ECO:0000313" key="3">
    <source>
        <dbReference type="EMBL" id="CAG2222643.1"/>
    </source>
</evidence>
<keyword evidence="1" id="KW-0677">Repeat</keyword>
<dbReference type="InterPro" id="IPR036300">
    <property type="entry name" value="MIR_dom_sf"/>
</dbReference>
<dbReference type="PROSITE" id="PS50919">
    <property type="entry name" value="MIR"/>
    <property type="match status" value="1"/>
</dbReference>
<dbReference type="InterPro" id="IPR016093">
    <property type="entry name" value="MIR_motif"/>
</dbReference>
<evidence type="ECO:0000313" key="4">
    <source>
        <dbReference type="Proteomes" id="UP000683360"/>
    </source>
</evidence>
<keyword evidence="4" id="KW-1185">Reference proteome</keyword>
<name>A0A8S3SPB8_MYTED</name>
<gene>
    <name evidence="3" type="ORF">MEDL_35938</name>
</gene>
<dbReference type="Pfam" id="PF08709">
    <property type="entry name" value="Ins145_P3_rec"/>
    <property type="match status" value="1"/>
</dbReference>
<protein>
    <recommendedName>
        <fullName evidence="2">MIR domain-containing protein</fullName>
    </recommendedName>
</protein>
<feature type="domain" description="MIR" evidence="2">
    <location>
        <begin position="116"/>
        <end position="170"/>
    </location>
</feature>
<dbReference type="GO" id="GO:0006816">
    <property type="term" value="P:calcium ion transport"/>
    <property type="evidence" value="ECO:0007669"/>
    <property type="project" value="InterPro"/>
</dbReference>
<evidence type="ECO:0000259" key="2">
    <source>
        <dbReference type="PROSITE" id="PS50919"/>
    </source>
</evidence>
<comment type="caution">
    <text evidence="3">The sequence shown here is derived from an EMBL/GenBank/DDBJ whole genome shotgun (WGS) entry which is preliminary data.</text>
</comment>